<name>A0A162IT97_9FUSO</name>
<protein>
    <submittedName>
        <fullName evidence="3">Sugar transferase</fullName>
    </submittedName>
</protein>
<dbReference type="RefSeq" id="WP_005958851.1">
    <property type="nucleotide sequence ID" value="NZ_CAXOUJ010000028.1"/>
</dbReference>
<dbReference type="InterPro" id="IPR003362">
    <property type="entry name" value="Bact_transf"/>
</dbReference>
<dbReference type="Proteomes" id="UP000075816">
    <property type="component" value="Unassembled WGS sequence"/>
</dbReference>
<dbReference type="eggNOG" id="COG2148">
    <property type="taxonomic scope" value="Bacteria"/>
</dbReference>
<dbReference type="KEGG" id="fnf:BSQ88_01760"/>
<evidence type="ECO:0000256" key="1">
    <source>
        <dbReference type="ARBA" id="ARBA00006464"/>
    </source>
</evidence>
<evidence type="ECO:0000313" key="3">
    <source>
        <dbReference type="EMBL" id="KYL04420.1"/>
    </source>
</evidence>
<evidence type="ECO:0000259" key="2">
    <source>
        <dbReference type="Pfam" id="PF02397"/>
    </source>
</evidence>
<accession>A0A162IT97</accession>
<reference evidence="3 4" key="1">
    <citation type="submission" date="2016-03" db="EMBL/GenBank/DDBJ databases">
        <title>Comparative genomics of human isolates of Fusobacterium necrophorum.</title>
        <authorList>
            <person name="Jensen A."/>
            <person name="Bank S."/>
            <person name="Andersen P.S."/>
            <person name="Kristensen L.H."/>
            <person name="Prag J."/>
        </authorList>
    </citation>
    <scope>NUCLEOTIDE SEQUENCE [LARGE SCALE GENOMIC DNA]</scope>
    <source>
        <strain evidence="3 4">LS_1264</strain>
    </source>
</reference>
<comment type="caution">
    <text evidence="3">The sequence shown here is derived from an EMBL/GenBank/DDBJ whole genome shotgun (WGS) entry which is preliminary data.</text>
</comment>
<dbReference type="Pfam" id="PF02397">
    <property type="entry name" value="Bac_transf"/>
    <property type="match status" value="1"/>
</dbReference>
<organism evidence="3 4">
    <name type="scientific">Fusobacterium necrophorum subsp. funduliforme</name>
    <dbReference type="NCBI Taxonomy" id="143387"/>
    <lineage>
        <taxon>Bacteria</taxon>
        <taxon>Fusobacteriati</taxon>
        <taxon>Fusobacteriota</taxon>
        <taxon>Fusobacteriia</taxon>
        <taxon>Fusobacteriales</taxon>
        <taxon>Fusobacteriaceae</taxon>
        <taxon>Fusobacterium</taxon>
    </lineage>
</organism>
<dbReference type="AlphaFoldDB" id="A0A162IT97"/>
<evidence type="ECO:0000313" key="4">
    <source>
        <dbReference type="Proteomes" id="UP000075816"/>
    </source>
</evidence>
<dbReference type="EMBL" id="LVEA01000031">
    <property type="protein sequence ID" value="KYL04420.1"/>
    <property type="molecule type" value="Genomic_DNA"/>
</dbReference>
<sequence length="226" mass="26782">MFAKRVFDIVFSLIGIFVFFPLMLFFAFCIKLTSRGPIFFLQKRLTKDEKIFTIYKFRSLNVDFDAQAIGIQIHASHDSISYIGKIMRKTKIDELPQLFNILKGDMSFIGPRPELPRRLSYYSKGDRGIFQIRSGVSSPASILFSDEERLMERVRDPEKFYVEQILPYKIELNLYYIRNRTFFGDIYLMMATVLKLFFKISEERIVKDKKLLEKKQEIVRKVGKEY</sequence>
<dbReference type="PANTHER" id="PTHR30576">
    <property type="entry name" value="COLANIC BIOSYNTHESIS UDP-GLUCOSE LIPID CARRIER TRANSFERASE"/>
    <property type="match status" value="1"/>
</dbReference>
<proteinExistence type="inferred from homology"/>
<gene>
    <name evidence="3" type="ORF">A2J07_03655</name>
</gene>
<comment type="similarity">
    <text evidence="1">Belongs to the bacterial sugar transferase family.</text>
</comment>
<dbReference type="PANTHER" id="PTHR30576:SF20">
    <property type="entry name" value="QUINOVOSAMINEPHOSPHOTRANSFERAE-RELATED"/>
    <property type="match status" value="1"/>
</dbReference>
<keyword evidence="3" id="KW-0808">Transferase</keyword>
<dbReference type="GO" id="GO:0016780">
    <property type="term" value="F:phosphotransferase activity, for other substituted phosphate groups"/>
    <property type="evidence" value="ECO:0007669"/>
    <property type="project" value="TreeGrafter"/>
</dbReference>
<feature type="domain" description="Bacterial sugar transferase" evidence="2">
    <location>
        <begin position="4"/>
        <end position="197"/>
    </location>
</feature>